<evidence type="ECO:0000256" key="4">
    <source>
        <dbReference type="ARBA" id="ARBA00023136"/>
    </source>
</evidence>
<dbReference type="Proteomes" id="UP001233999">
    <property type="component" value="Unassembled WGS sequence"/>
</dbReference>
<comment type="subcellular location">
    <subcellularLocation>
        <location evidence="1">Membrane</location>
    </subcellularLocation>
</comment>
<name>A0AAD8EDY9_DIPPU</name>
<comment type="caution">
    <text evidence="7">The sequence shown here is derived from an EMBL/GenBank/DDBJ whole genome shotgun (WGS) entry which is preliminary data.</text>
</comment>
<evidence type="ECO:0000313" key="8">
    <source>
        <dbReference type="Proteomes" id="UP001233999"/>
    </source>
</evidence>
<dbReference type="SUPFAM" id="SSF53822">
    <property type="entry name" value="Periplasmic binding protein-like I"/>
    <property type="match status" value="1"/>
</dbReference>
<keyword evidence="5" id="KW-0732">Signal</keyword>
<evidence type="ECO:0000313" key="7">
    <source>
        <dbReference type="EMBL" id="KAJ9587020.1"/>
    </source>
</evidence>
<keyword evidence="3" id="KW-1133">Transmembrane helix</keyword>
<dbReference type="Pfam" id="PF01094">
    <property type="entry name" value="ANF_receptor"/>
    <property type="match status" value="1"/>
</dbReference>
<dbReference type="FunFam" id="3.40.50.2300:FF:000311">
    <property type="entry name" value="Guanylate cyclase"/>
    <property type="match status" value="1"/>
</dbReference>
<sequence>MCAFVRAALRILWVNSALASSYDNPRTRARTMVTRYSVLNMFHKVYVILGHQDEHLGLMVAMEEMKLFEEGEYFVVGVDTEQYDPDHPGKYLKALLREQPNPLAQRAFRSYLGVVPTPQVAFENFSELVNMYMERPPFNFPNPLTYIGAFKTIRPEAAYLYDAVNLYARAVLDLLDREQDPRNGTALIDAIKGSNYESAMGYMVYMDENGDAEGNYTLLARRPHHLFPDEFGLYPVGIFTLNQGDSML</sequence>
<evidence type="ECO:0000256" key="5">
    <source>
        <dbReference type="SAM" id="SignalP"/>
    </source>
</evidence>
<feature type="domain" description="Receptor ligand binding region" evidence="6">
    <location>
        <begin position="39"/>
        <end position="219"/>
    </location>
</feature>
<dbReference type="InterPro" id="IPR028082">
    <property type="entry name" value="Peripla_BP_I"/>
</dbReference>
<protein>
    <recommendedName>
        <fullName evidence="6">Receptor ligand binding region domain-containing protein</fullName>
    </recommendedName>
</protein>
<evidence type="ECO:0000259" key="6">
    <source>
        <dbReference type="Pfam" id="PF01094"/>
    </source>
</evidence>
<keyword evidence="4" id="KW-0472">Membrane</keyword>
<feature type="chain" id="PRO_5042145495" description="Receptor ligand binding region domain-containing protein" evidence="5">
    <location>
        <begin position="20"/>
        <end position="248"/>
    </location>
</feature>
<accession>A0AAD8EDY9</accession>
<reference evidence="7" key="2">
    <citation type="submission" date="2023-05" db="EMBL/GenBank/DDBJ databases">
        <authorList>
            <person name="Fouks B."/>
        </authorList>
    </citation>
    <scope>NUCLEOTIDE SEQUENCE</scope>
    <source>
        <strain evidence="7">Stay&amp;Tobe</strain>
        <tissue evidence="7">Testes</tissue>
    </source>
</reference>
<evidence type="ECO:0000256" key="3">
    <source>
        <dbReference type="ARBA" id="ARBA00022989"/>
    </source>
</evidence>
<organism evidence="7 8">
    <name type="scientific">Diploptera punctata</name>
    <name type="common">Pacific beetle cockroach</name>
    <dbReference type="NCBI Taxonomy" id="6984"/>
    <lineage>
        <taxon>Eukaryota</taxon>
        <taxon>Metazoa</taxon>
        <taxon>Ecdysozoa</taxon>
        <taxon>Arthropoda</taxon>
        <taxon>Hexapoda</taxon>
        <taxon>Insecta</taxon>
        <taxon>Pterygota</taxon>
        <taxon>Neoptera</taxon>
        <taxon>Polyneoptera</taxon>
        <taxon>Dictyoptera</taxon>
        <taxon>Blattodea</taxon>
        <taxon>Blaberoidea</taxon>
        <taxon>Blaberidae</taxon>
        <taxon>Diplopterinae</taxon>
        <taxon>Diploptera</taxon>
    </lineage>
</organism>
<gene>
    <name evidence="7" type="ORF">L9F63_019385</name>
</gene>
<keyword evidence="8" id="KW-1185">Reference proteome</keyword>
<dbReference type="GO" id="GO:0016020">
    <property type="term" value="C:membrane"/>
    <property type="evidence" value="ECO:0007669"/>
    <property type="project" value="UniProtKB-SubCell"/>
</dbReference>
<keyword evidence="2" id="KW-0812">Transmembrane</keyword>
<reference evidence="7" key="1">
    <citation type="journal article" date="2023" name="IScience">
        <title>Live-bearing cockroach genome reveals convergent evolutionary mechanisms linked to viviparity in insects and beyond.</title>
        <authorList>
            <person name="Fouks B."/>
            <person name="Harrison M.C."/>
            <person name="Mikhailova A.A."/>
            <person name="Marchal E."/>
            <person name="English S."/>
            <person name="Carruthers M."/>
            <person name="Jennings E.C."/>
            <person name="Chiamaka E.L."/>
            <person name="Frigard R.A."/>
            <person name="Pippel M."/>
            <person name="Attardo G.M."/>
            <person name="Benoit J.B."/>
            <person name="Bornberg-Bauer E."/>
            <person name="Tobe S.S."/>
        </authorList>
    </citation>
    <scope>NUCLEOTIDE SEQUENCE</scope>
    <source>
        <strain evidence="7">Stay&amp;Tobe</strain>
    </source>
</reference>
<dbReference type="InterPro" id="IPR001828">
    <property type="entry name" value="ANF_lig-bd_rcpt"/>
</dbReference>
<evidence type="ECO:0000256" key="2">
    <source>
        <dbReference type="ARBA" id="ARBA00022692"/>
    </source>
</evidence>
<dbReference type="AlphaFoldDB" id="A0AAD8EDY9"/>
<evidence type="ECO:0000256" key="1">
    <source>
        <dbReference type="ARBA" id="ARBA00004370"/>
    </source>
</evidence>
<dbReference type="Gene3D" id="3.40.50.2300">
    <property type="match status" value="1"/>
</dbReference>
<feature type="non-terminal residue" evidence="7">
    <location>
        <position position="248"/>
    </location>
</feature>
<feature type="signal peptide" evidence="5">
    <location>
        <begin position="1"/>
        <end position="19"/>
    </location>
</feature>
<dbReference type="EMBL" id="JASPKZ010006813">
    <property type="protein sequence ID" value="KAJ9587020.1"/>
    <property type="molecule type" value="Genomic_DNA"/>
</dbReference>
<proteinExistence type="predicted"/>